<name>A0A5N6D1S8_ASPPA</name>
<dbReference type="OMA" id="REHRIQM"/>
<dbReference type="AlphaFoldDB" id="A0A5N6D1S8"/>
<feature type="region of interest" description="Disordered" evidence="1">
    <location>
        <begin position="175"/>
        <end position="228"/>
    </location>
</feature>
<organism evidence="2 3">
    <name type="scientific">Aspergillus parasiticus</name>
    <dbReference type="NCBI Taxonomy" id="5067"/>
    <lineage>
        <taxon>Eukaryota</taxon>
        <taxon>Fungi</taxon>
        <taxon>Dikarya</taxon>
        <taxon>Ascomycota</taxon>
        <taxon>Pezizomycotina</taxon>
        <taxon>Eurotiomycetes</taxon>
        <taxon>Eurotiomycetidae</taxon>
        <taxon>Eurotiales</taxon>
        <taxon>Aspergillaceae</taxon>
        <taxon>Aspergillus</taxon>
        <taxon>Aspergillus subgen. Circumdati</taxon>
    </lineage>
</organism>
<dbReference type="EMBL" id="ML735087">
    <property type="protein sequence ID" value="KAB8199225.1"/>
    <property type="molecule type" value="Genomic_DNA"/>
</dbReference>
<feature type="compositionally biased region" description="Polar residues" evidence="1">
    <location>
        <begin position="216"/>
        <end position="228"/>
    </location>
</feature>
<gene>
    <name evidence="2" type="ORF">BDV34DRAFT_231402</name>
</gene>
<reference evidence="2 3" key="1">
    <citation type="submission" date="2019-04" db="EMBL/GenBank/DDBJ databases">
        <title>Fungal friends and foes A comparative genomics study of 23 Aspergillus species from section Flavi.</title>
        <authorList>
            <consortium name="DOE Joint Genome Institute"/>
            <person name="Kjaerbolling I."/>
            <person name="Vesth T.C."/>
            <person name="Frisvad J.C."/>
            <person name="Nybo J.L."/>
            <person name="Theobald S."/>
            <person name="Kildgaard S."/>
            <person name="Petersen T.I."/>
            <person name="Kuo A."/>
            <person name="Sato A."/>
            <person name="Lyhne E.K."/>
            <person name="Kogle M.E."/>
            <person name="Wiebenga A."/>
            <person name="Kun R.S."/>
            <person name="Lubbers R.J."/>
            <person name="Makela M.R."/>
            <person name="Barry K."/>
            <person name="Chovatia M."/>
            <person name="Clum A."/>
            <person name="Daum C."/>
            <person name="Haridas S."/>
            <person name="He G."/>
            <person name="LaButti K."/>
            <person name="Lipzen A."/>
            <person name="Mondo S."/>
            <person name="Pangilinan J."/>
            <person name="Riley R."/>
            <person name="Salamov A."/>
            <person name="Simmons B.A."/>
            <person name="Magnuson J.K."/>
            <person name="Henrissat B."/>
            <person name="Mortensen U.H."/>
            <person name="Larsen T.O."/>
            <person name="De vries R.P."/>
            <person name="Grigoriev I.V."/>
            <person name="Machida M."/>
            <person name="Baker S.E."/>
            <person name="Andersen M.R."/>
        </authorList>
    </citation>
    <scope>NUCLEOTIDE SEQUENCE [LARGE SCALE GENOMIC DNA]</scope>
    <source>
        <strain evidence="2 3">CBS 117618</strain>
    </source>
</reference>
<accession>A0A5N6D1S8</accession>
<protein>
    <submittedName>
        <fullName evidence="2">Uncharacterized protein</fullName>
    </submittedName>
</protein>
<dbReference type="VEuPathDB" id="FungiDB:BDV34DRAFT_231402"/>
<feature type="compositionally biased region" description="Pro residues" evidence="1">
    <location>
        <begin position="193"/>
        <end position="203"/>
    </location>
</feature>
<evidence type="ECO:0000256" key="1">
    <source>
        <dbReference type="SAM" id="MobiDB-lite"/>
    </source>
</evidence>
<sequence length="228" mass="25377">MAAYQDPRAGVWAHPDIDNASQRSEYGYHHGMIPRVPPTPAPGEVNTVENSGWDGIRLKHARVHGGVCWVHMGTGIMCGQVFPIATSLYRHIRREHRIQMVPCPRGNIRPEEQHTGDLALRKYCRDQHWRHASFQNEPGRTWVGGPIDTMCNELESIAALDERFAAQYGTRFHRDAVPVTPNRGKRKGGTSAPPNPDGPPTPTPAEKRAHRGLPQKKSNVENNQAATA</sequence>
<dbReference type="Proteomes" id="UP000326532">
    <property type="component" value="Unassembled WGS sequence"/>
</dbReference>
<keyword evidence="3" id="KW-1185">Reference proteome</keyword>
<evidence type="ECO:0000313" key="2">
    <source>
        <dbReference type="EMBL" id="KAB8199225.1"/>
    </source>
</evidence>
<proteinExistence type="predicted"/>
<evidence type="ECO:0000313" key="3">
    <source>
        <dbReference type="Proteomes" id="UP000326532"/>
    </source>
</evidence>